<dbReference type="OrthoDB" id="9978649at2"/>
<proteinExistence type="predicted"/>
<name>A0A4R1K3H6_9BACT</name>
<sequence length="81" mass="9029">MDERRIQFTIKNEALLKTLMSLPKVQRGQFIAMSLAAYIQTEDGQHMLNLFGRQASGGSPKIKSENEVKNVPSGSVMGEFE</sequence>
<dbReference type="Proteomes" id="UP000294614">
    <property type="component" value="Unassembled WGS sequence"/>
</dbReference>
<comment type="caution">
    <text evidence="2">The sequence shown here is derived from an EMBL/GenBank/DDBJ whole genome shotgun (WGS) entry which is preliminary data.</text>
</comment>
<organism evidence="2 3">
    <name type="scientific">Seleniivibrio woodruffii</name>
    <dbReference type="NCBI Taxonomy" id="1078050"/>
    <lineage>
        <taxon>Bacteria</taxon>
        <taxon>Pseudomonadati</taxon>
        <taxon>Deferribacterota</taxon>
        <taxon>Deferribacteres</taxon>
        <taxon>Deferribacterales</taxon>
        <taxon>Geovibrionaceae</taxon>
        <taxon>Seleniivibrio</taxon>
    </lineage>
</organism>
<dbReference type="EMBL" id="SMGG01000007">
    <property type="protein sequence ID" value="TCK58450.1"/>
    <property type="molecule type" value="Genomic_DNA"/>
</dbReference>
<keyword evidence="3" id="KW-1185">Reference proteome</keyword>
<feature type="region of interest" description="Disordered" evidence="1">
    <location>
        <begin position="55"/>
        <end position="81"/>
    </location>
</feature>
<evidence type="ECO:0000313" key="2">
    <source>
        <dbReference type="EMBL" id="TCK58450.1"/>
    </source>
</evidence>
<accession>A0A4R1K3H6</accession>
<reference evidence="2 3" key="1">
    <citation type="submission" date="2019-03" db="EMBL/GenBank/DDBJ databases">
        <title>Genomic Encyclopedia of Type Strains, Phase IV (KMG-IV): sequencing the most valuable type-strain genomes for metagenomic binning, comparative biology and taxonomic classification.</title>
        <authorList>
            <person name="Goeker M."/>
        </authorList>
    </citation>
    <scope>NUCLEOTIDE SEQUENCE [LARGE SCALE GENOMIC DNA]</scope>
    <source>
        <strain evidence="2 3">DSM 24984</strain>
    </source>
</reference>
<protein>
    <submittedName>
        <fullName evidence="2">Uncharacterized protein</fullName>
    </submittedName>
</protein>
<dbReference type="RefSeq" id="WP_132874618.1">
    <property type="nucleotide sequence ID" value="NZ_SMGG01000007.1"/>
</dbReference>
<dbReference type="AlphaFoldDB" id="A0A4R1K3H6"/>
<evidence type="ECO:0000313" key="3">
    <source>
        <dbReference type="Proteomes" id="UP000294614"/>
    </source>
</evidence>
<gene>
    <name evidence="2" type="ORF">C8D98_2652</name>
</gene>
<evidence type="ECO:0000256" key="1">
    <source>
        <dbReference type="SAM" id="MobiDB-lite"/>
    </source>
</evidence>